<name>A0A1A8X971_PLAOA</name>
<dbReference type="EMBL" id="FLQV01002739">
    <property type="protein sequence ID" value="SBT01793.1"/>
    <property type="molecule type" value="Genomic_DNA"/>
</dbReference>
<evidence type="ECO:0008006" key="3">
    <source>
        <dbReference type="Google" id="ProtNLM"/>
    </source>
</evidence>
<feature type="non-terminal residue" evidence="1">
    <location>
        <position position="134"/>
    </location>
</feature>
<proteinExistence type="predicted"/>
<gene>
    <name evidence="1" type="ORF">POVCU1_069550</name>
</gene>
<organism evidence="1 2">
    <name type="scientific">Plasmodium ovale curtisi</name>
    <dbReference type="NCBI Taxonomy" id="864141"/>
    <lineage>
        <taxon>Eukaryota</taxon>
        <taxon>Sar</taxon>
        <taxon>Alveolata</taxon>
        <taxon>Apicomplexa</taxon>
        <taxon>Aconoidasida</taxon>
        <taxon>Haemosporida</taxon>
        <taxon>Plasmodiidae</taxon>
        <taxon>Plasmodium</taxon>
        <taxon>Plasmodium (Plasmodium)</taxon>
    </lineage>
</organism>
<reference evidence="2" key="1">
    <citation type="submission" date="2016-05" db="EMBL/GenBank/DDBJ databases">
        <authorList>
            <person name="Naeem Raeece"/>
        </authorList>
    </citation>
    <scope>NUCLEOTIDE SEQUENCE [LARGE SCALE GENOMIC DNA]</scope>
</reference>
<sequence>MADDSEYTTITHGIHIGVFLDMIKGNIKNLIRKYGHKTCGLMHEELCKEIQKVITEKKKIVFSFMDVRGRQKWNNDWNSQKYAFFNNLFEEEEFINMCFPKKKFTNNPSLNPLLSKHIDFCKTKDNRRAAVVAK</sequence>
<dbReference type="AlphaFoldDB" id="A0A1A8X971"/>
<evidence type="ECO:0000313" key="2">
    <source>
        <dbReference type="Proteomes" id="UP000078546"/>
    </source>
</evidence>
<evidence type="ECO:0000313" key="1">
    <source>
        <dbReference type="EMBL" id="SBT01793.1"/>
    </source>
</evidence>
<dbReference type="Proteomes" id="UP000078546">
    <property type="component" value="Unassembled WGS sequence"/>
</dbReference>
<protein>
    <recommendedName>
        <fullName evidence="3">PIR Superfamily Protein</fullName>
    </recommendedName>
</protein>
<accession>A0A1A8X971</accession>